<gene>
    <name evidence="1" type="ORF">LCGC14_0444070</name>
</gene>
<accession>A0A0F9VTM1</accession>
<sequence length="101" mass="11670">MSITISSMTSEARDEMDKVLKEWADIQPNADEYDPGNDMDWLHFADQIVPEDLLDEAIEGFQDLLRPAEGHNVYQFAYWFYRYSGLLEILGTYSSVIPTTK</sequence>
<protein>
    <submittedName>
        <fullName evidence="1">Uncharacterized protein</fullName>
    </submittedName>
</protein>
<organism evidence="1">
    <name type="scientific">marine sediment metagenome</name>
    <dbReference type="NCBI Taxonomy" id="412755"/>
    <lineage>
        <taxon>unclassified sequences</taxon>
        <taxon>metagenomes</taxon>
        <taxon>ecological metagenomes</taxon>
    </lineage>
</organism>
<evidence type="ECO:0000313" key="1">
    <source>
        <dbReference type="EMBL" id="KKN69118.1"/>
    </source>
</evidence>
<dbReference type="EMBL" id="LAZR01000432">
    <property type="protein sequence ID" value="KKN69118.1"/>
    <property type="molecule type" value="Genomic_DNA"/>
</dbReference>
<reference evidence="1" key="1">
    <citation type="journal article" date="2015" name="Nature">
        <title>Complex archaea that bridge the gap between prokaryotes and eukaryotes.</title>
        <authorList>
            <person name="Spang A."/>
            <person name="Saw J.H."/>
            <person name="Jorgensen S.L."/>
            <person name="Zaremba-Niedzwiedzka K."/>
            <person name="Martijn J."/>
            <person name="Lind A.E."/>
            <person name="van Eijk R."/>
            <person name="Schleper C."/>
            <person name="Guy L."/>
            <person name="Ettema T.J."/>
        </authorList>
    </citation>
    <scope>NUCLEOTIDE SEQUENCE</scope>
</reference>
<comment type="caution">
    <text evidence="1">The sequence shown here is derived from an EMBL/GenBank/DDBJ whole genome shotgun (WGS) entry which is preliminary data.</text>
</comment>
<proteinExistence type="predicted"/>
<name>A0A0F9VTM1_9ZZZZ</name>
<dbReference type="AlphaFoldDB" id="A0A0F9VTM1"/>